<dbReference type="InterPro" id="IPR036866">
    <property type="entry name" value="RibonucZ/Hydroxyglut_hydro"/>
</dbReference>
<dbReference type="SMART" id="SM00849">
    <property type="entry name" value="Lactamase_B"/>
    <property type="match status" value="1"/>
</dbReference>
<dbReference type="PANTHER" id="PTHR42951">
    <property type="entry name" value="METALLO-BETA-LACTAMASE DOMAIN-CONTAINING"/>
    <property type="match status" value="1"/>
</dbReference>
<dbReference type="SUPFAM" id="SSF56281">
    <property type="entry name" value="Metallo-hydrolase/oxidoreductase"/>
    <property type="match status" value="1"/>
</dbReference>
<comment type="caution">
    <text evidence="2">The sequence shown here is derived from an EMBL/GenBank/DDBJ whole genome shotgun (WGS) entry which is preliminary data.</text>
</comment>
<dbReference type="Proteomes" id="UP000256913">
    <property type="component" value="Unassembled WGS sequence"/>
</dbReference>
<evidence type="ECO:0000259" key="1">
    <source>
        <dbReference type="SMART" id="SM00849"/>
    </source>
</evidence>
<dbReference type="EMBL" id="QUMQ01000001">
    <property type="protein sequence ID" value="REG01406.1"/>
    <property type="molecule type" value="Genomic_DNA"/>
</dbReference>
<reference evidence="2 3" key="1">
    <citation type="submission" date="2018-08" db="EMBL/GenBank/DDBJ databases">
        <title>Sequencing the genomes of 1000 actinobacteria strains.</title>
        <authorList>
            <person name="Klenk H.-P."/>
        </authorList>
    </citation>
    <scope>NUCLEOTIDE SEQUENCE [LARGE SCALE GENOMIC DNA]</scope>
    <source>
        <strain evidence="2 3">DSM 44099</strain>
    </source>
</reference>
<organism evidence="2 3">
    <name type="scientific">Asanoa ferruginea</name>
    <dbReference type="NCBI Taxonomy" id="53367"/>
    <lineage>
        <taxon>Bacteria</taxon>
        <taxon>Bacillati</taxon>
        <taxon>Actinomycetota</taxon>
        <taxon>Actinomycetes</taxon>
        <taxon>Micromonosporales</taxon>
        <taxon>Micromonosporaceae</taxon>
        <taxon>Asanoa</taxon>
    </lineage>
</organism>
<dbReference type="GO" id="GO:0016787">
    <property type="term" value="F:hydrolase activity"/>
    <property type="evidence" value="ECO:0007669"/>
    <property type="project" value="UniProtKB-KW"/>
</dbReference>
<evidence type="ECO:0000313" key="3">
    <source>
        <dbReference type="Proteomes" id="UP000256913"/>
    </source>
</evidence>
<dbReference type="Pfam" id="PF00753">
    <property type="entry name" value="Lactamase_B"/>
    <property type="match status" value="1"/>
</dbReference>
<keyword evidence="3" id="KW-1185">Reference proteome</keyword>
<evidence type="ECO:0000313" key="2">
    <source>
        <dbReference type="EMBL" id="REG01406.1"/>
    </source>
</evidence>
<dbReference type="Gene3D" id="3.60.15.10">
    <property type="entry name" value="Ribonuclease Z/Hydroxyacylglutathione hydrolase-like"/>
    <property type="match status" value="1"/>
</dbReference>
<name>A0A3D9ZW07_9ACTN</name>
<keyword evidence="2" id="KW-0378">Hydrolase</keyword>
<feature type="domain" description="Metallo-beta-lactamase" evidence="1">
    <location>
        <begin position="34"/>
        <end position="220"/>
    </location>
</feature>
<dbReference type="InterPro" id="IPR050855">
    <property type="entry name" value="NDM-1-like"/>
</dbReference>
<accession>A0A3D9ZW07</accession>
<sequence>MTNNTSLTYAVRTATRQGVTRDLPHGPQDLQWVANSATLVYGEHDAVLVDTYTSIDQNAELVDWVKSFGRNLTYVFITHGHGDHFFGIGQLLAAFPDAKAIAAAGSVAGAHAQGEPRWRDGFWGKLFPGQIPEIVFPEPVDGHQFELEGHQLQVIDTGFTDTADSTSLWVPDLRLIVAGDVVYNDTHQYTAETTRETREQWAQATERLATLDPVAVVAGHKKPDAADDPKILAETAAYLRSFTAAADDSRTAAELYDRMLELYPRRANPGALWGGAKAAKPA</sequence>
<dbReference type="RefSeq" id="WP_116073643.1">
    <property type="nucleotide sequence ID" value="NZ_BONB01000012.1"/>
</dbReference>
<protein>
    <submittedName>
        <fullName evidence="2">Glyoxylase-like metal-dependent hydrolase (Beta-lactamase superfamily II)</fullName>
    </submittedName>
</protein>
<dbReference type="CDD" id="cd07739">
    <property type="entry name" value="metallo-hydrolase-like_MBL-fold"/>
    <property type="match status" value="1"/>
</dbReference>
<dbReference type="AlphaFoldDB" id="A0A3D9ZW07"/>
<gene>
    <name evidence="2" type="ORF">DFJ67_7489</name>
</gene>
<dbReference type="InterPro" id="IPR001279">
    <property type="entry name" value="Metallo-B-lactamas"/>
</dbReference>
<dbReference type="PANTHER" id="PTHR42951:SF14">
    <property type="entry name" value="METALLO-BETA-LACTAMASE SUPERFAMILY PROTEIN"/>
    <property type="match status" value="1"/>
</dbReference>
<dbReference type="OrthoDB" id="2273115at2"/>
<proteinExistence type="predicted"/>